<dbReference type="Proteomes" id="UP000050525">
    <property type="component" value="Unassembled WGS sequence"/>
</dbReference>
<evidence type="ECO:0000256" key="1">
    <source>
        <dbReference type="SAM" id="MobiDB-lite"/>
    </source>
</evidence>
<organism evidence="2 3">
    <name type="scientific">Alligator mississippiensis</name>
    <name type="common">American alligator</name>
    <dbReference type="NCBI Taxonomy" id="8496"/>
    <lineage>
        <taxon>Eukaryota</taxon>
        <taxon>Metazoa</taxon>
        <taxon>Chordata</taxon>
        <taxon>Craniata</taxon>
        <taxon>Vertebrata</taxon>
        <taxon>Euteleostomi</taxon>
        <taxon>Archelosauria</taxon>
        <taxon>Archosauria</taxon>
        <taxon>Crocodylia</taxon>
        <taxon>Alligatoridae</taxon>
        <taxon>Alligatorinae</taxon>
        <taxon>Alligator</taxon>
    </lineage>
</organism>
<evidence type="ECO:0000313" key="3">
    <source>
        <dbReference type="Proteomes" id="UP000050525"/>
    </source>
</evidence>
<gene>
    <name evidence="2" type="ORF">Y1Q_0001498</name>
</gene>
<proteinExistence type="predicted"/>
<keyword evidence="3" id="KW-1185">Reference proteome</keyword>
<protein>
    <submittedName>
        <fullName evidence="2">Uncharacterized protein</fullName>
    </submittedName>
</protein>
<accession>A0A151M9Q4</accession>
<feature type="compositionally biased region" description="Basic and acidic residues" evidence="1">
    <location>
        <begin position="1"/>
        <end position="19"/>
    </location>
</feature>
<feature type="region of interest" description="Disordered" evidence="1">
    <location>
        <begin position="1"/>
        <end position="65"/>
    </location>
</feature>
<evidence type="ECO:0000313" key="2">
    <source>
        <dbReference type="EMBL" id="KYO21235.1"/>
    </source>
</evidence>
<comment type="caution">
    <text evidence="2">The sequence shown here is derived from an EMBL/GenBank/DDBJ whole genome shotgun (WGS) entry which is preliminary data.</text>
</comment>
<name>A0A151M9Q4_ALLMI</name>
<dbReference type="EMBL" id="AKHW03006295">
    <property type="protein sequence ID" value="KYO21235.1"/>
    <property type="molecule type" value="Genomic_DNA"/>
</dbReference>
<dbReference type="AlphaFoldDB" id="A0A151M9Q4"/>
<sequence>MTEPGKEEQNAGGERRNASREMQAAEPDRTGGAGHRVRNPSVRQGNPVVKTHGLDSGSLSLPKGNIGEKKTVLSIVGKD</sequence>
<reference evidence="2 3" key="1">
    <citation type="journal article" date="2012" name="Genome Biol.">
        <title>Sequencing three crocodilian genomes to illuminate the evolution of archosaurs and amniotes.</title>
        <authorList>
            <person name="St John J.A."/>
            <person name="Braun E.L."/>
            <person name="Isberg S.R."/>
            <person name="Miles L.G."/>
            <person name="Chong A.Y."/>
            <person name="Gongora J."/>
            <person name="Dalzell P."/>
            <person name="Moran C."/>
            <person name="Bed'hom B."/>
            <person name="Abzhanov A."/>
            <person name="Burgess S.C."/>
            <person name="Cooksey A.M."/>
            <person name="Castoe T.A."/>
            <person name="Crawford N.G."/>
            <person name="Densmore L.D."/>
            <person name="Drew J.C."/>
            <person name="Edwards S.V."/>
            <person name="Faircloth B.C."/>
            <person name="Fujita M.K."/>
            <person name="Greenwold M.J."/>
            <person name="Hoffmann F.G."/>
            <person name="Howard J.M."/>
            <person name="Iguchi T."/>
            <person name="Janes D.E."/>
            <person name="Khan S.Y."/>
            <person name="Kohno S."/>
            <person name="de Koning A.J."/>
            <person name="Lance S.L."/>
            <person name="McCarthy F.M."/>
            <person name="McCormack J.E."/>
            <person name="Merchant M.E."/>
            <person name="Peterson D.G."/>
            <person name="Pollock D.D."/>
            <person name="Pourmand N."/>
            <person name="Raney B.J."/>
            <person name="Roessler K.A."/>
            <person name="Sanford J.R."/>
            <person name="Sawyer R.H."/>
            <person name="Schmidt C.J."/>
            <person name="Triplett E.W."/>
            <person name="Tuberville T.D."/>
            <person name="Venegas-Anaya M."/>
            <person name="Howard J.T."/>
            <person name="Jarvis E.D."/>
            <person name="Guillette L.J.Jr."/>
            <person name="Glenn T.C."/>
            <person name="Green R.E."/>
            <person name="Ray D.A."/>
        </authorList>
    </citation>
    <scope>NUCLEOTIDE SEQUENCE [LARGE SCALE GENOMIC DNA]</scope>
    <source>
        <strain evidence="2">KSC_2009_1</strain>
    </source>
</reference>